<evidence type="ECO:0000259" key="5">
    <source>
        <dbReference type="Pfam" id="PF03389"/>
    </source>
</evidence>
<dbReference type="AlphaFoldDB" id="A0A2T1LR76"/>
<accession>A0A2T1LR76</accession>
<comment type="similarity">
    <text evidence="1">Belongs to the MobA/MobL family.</text>
</comment>
<dbReference type="Proteomes" id="UP000239001">
    <property type="component" value="Unassembled WGS sequence"/>
</dbReference>
<feature type="region of interest" description="Disordered" evidence="4">
    <location>
        <begin position="340"/>
        <end position="491"/>
    </location>
</feature>
<dbReference type="RefSeq" id="WP_106459344.1">
    <property type="nucleotide sequence ID" value="NZ_PXOH01000051.1"/>
</dbReference>
<gene>
    <name evidence="6" type="ORF">C7H19_23495</name>
</gene>
<evidence type="ECO:0000313" key="6">
    <source>
        <dbReference type="EMBL" id="PSF30993.1"/>
    </source>
</evidence>
<dbReference type="OrthoDB" id="1826980at2"/>
<dbReference type="NCBIfam" id="NF041496">
    <property type="entry name" value="MobQ"/>
    <property type="match status" value="1"/>
</dbReference>
<feature type="coiled-coil region" evidence="3">
    <location>
        <begin position="239"/>
        <end position="273"/>
    </location>
</feature>
<name>A0A2T1LR76_9CHRO</name>
<evidence type="ECO:0000256" key="4">
    <source>
        <dbReference type="SAM" id="MobiDB-lite"/>
    </source>
</evidence>
<feature type="compositionally biased region" description="Low complexity" evidence="4">
    <location>
        <begin position="405"/>
        <end position="415"/>
    </location>
</feature>
<dbReference type="Gene3D" id="3.30.930.30">
    <property type="match status" value="1"/>
</dbReference>
<evidence type="ECO:0000256" key="2">
    <source>
        <dbReference type="ARBA" id="ARBA00022971"/>
    </source>
</evidence>
<evidence type="ECO:0000313" key="7">
    <source>
        <dbReference type="Proteomes" id="UP000239001"/>
    </source>
</evidence>
<evidence type="ECO:0000256" key="1">
    <source>
        <dbReference type="ARBA" id="ARBA00010873"/>
    </source>
</evidence>
<keyword evidence="3" id="KW-0175">Coiled coil</keyword>
<feature type="compositionally biased region" description="Basic and acidic residues" evidence="4">
    <location>
        <begin position="289"/>
        <end position="301"/>
    </location>
</feature>
<dbReference type="Pfam" id="PF03389">
    <property type="entry name" value="MobA_MobL"/>
    <property type="match status" value="1"/>
</dbReference>
<proteinExistence type="inferred from homology"/>
<reference evidence="6 7" key="1">
    <citation type="submission" date="2018-03" db="EMBL/GenBank/DDBJ databases">
        <title>The ancient ancestry and fast evolution of plastids.</title>
        <authorList>
            <person name="Moore K.R."/>
            <person name="Magnabosco C."/>
            <person name="Momper L."/>
            <person name="Gold D.A."/>
            <person name="Bosak T."/>
            <person name="Fournier G.P."/>
        </authorList>
    </citation>
    <scope>NUCLEOTIDE SEQUENCE [LARGE SCALE GENOMIC DNA]</scope>
    <source>
        <strain evidence="6 7">CCALA 016</strain>
    </source>
</reference>
<feature type="region of interest" description="Disordered" evidence="4">
    <location>
        <begin position="282"/>
        <end position="306"/>
    </location>
</feature>
<sequence length="679" mass="77533">MAIYHVSAKIISRSGGKSVLASAAYRAGDKLTDQRLGKSFDYTKKQGVDSTLILAPKNAPDWVSNREQLWNQVEAAENRKDSQLAREFNIALPVELNNEQMKDLAKSYVQEQFVNRGMIADVAFHDLDSDNPHFHVLLTMREITEQGFSRKKNRDWNSNELLVEQREAWATHVNAALENLGLVEEKIDHRTLVAQGITERIAQVHLGPELHRIREEYLEQGNLQEFRDKYQIGDLYETINEINLELASSNAALEELNELIAIEQEAMEEIKQQTTSFFEAQNITMNPNEPKEESDREREWESTAEPINLTERLDEITNYFTSSSREAEASRRRLHRLADRLRGSGYEAGKHREPSQSIGDSTAAEIQPNTELSRSSKKPTQGLEKGTGSRSQSSARRSIEPSEHSQQQLSSDLGSGTEGQGEFERVTEPARSPHTASTGGSKPNSDQSAQLELSQNFSPEWQSNRTTQGTGEQHRNQAQSSGEDEKSLSELQRQSDLNNLAAIATIIRLMQEVEQKTFEGKRYRFKVSADYENVEMYALDGRDLILSKQDGQIRGQLSAEDIQAIENLNQQLDRREAQRQVNRCMPVLAKLLNHVGQYRQNNSVYFLEFNFKTQIMTYRLKENPEDFLVAQRTNQGWEYKEGKLPPVQEQEISVDLDEWLEQQALQKAQKKERSRGFSR</sequence>
<organism evidence="6 7">
    <name type="scientific">Aphanothece hegewaldii CCALA 016</name>
    <dbReference type="NCBI Taxonomy" id="2107694"/>
    <lineage>
        <taxon>Bacteria</taxon>
        <taxon>Bacillati</taxon>
        <taxon>Cyanobacteriota</taxon>
        <taxon>Cyanophyceae</taxon>
        <taxon>Oscillatoriophycideae</taxon>
        <taxon>Chroococcales</taxon>
        <taxon>Aphanothecaceae</taxon>
        <taxon>Aphanothece</taxon>
    </lineage>
</organism>
<protein>
    <recommendedName>
        <fullName evidence="5">MobA/MobL protein domain-containing protein</fullName>
    </recommendedName>
</protein>
<dbReference type="InterPro" id="IPR005053">
    <property type="entry name" value="MobA_MobL"/>
</dbReference>
<feature type="domain" description="MobA/MobL protein" evidence="5">
    <location>
        <begin position="17"/>
        <end position="214"/>
    </location>
</feature>
<comment type="caution">
    <text evidence="6">The sequence shown here is derived from an EMBL/GenBank/DDBJ whole genome shotgun (WGS) entry which is preliminary data.</text>
</comment>
<feature type="compositionally biased region" description="Basic and acidic residues" evidence="4">
    <location>
        <begin position="340"/>
        <end position="354"/>
    </location>
</feature>
<keyword evidence="7" id="KW-1185">Reference proteome</keyword>
<reference evidence="6 7" key="2">
    <citation type="submission" date="2018-03" db="EMBL/GenBank/DDBJ databases">
        <authorList>
            <person name="Keele B.F."/>
        </authorList>
    </citation>
    <scope>NUCLEOTIDE SEQUENCE [LARGE SCALE GENOMIC DNA]</scope>
    <source>
        <strain evidence="6 7">CCALA 016</strain>
    </source>
</reference>
<keyword evidence="2" id="KW-0184">Conjugation</keyword>
<evidence type="ECO:0000256" key="3">
    <source>
        <dbReference type="SAM" id="Coils"/>
    </source>
</evidence>
<dbReference type="EMBL" id="PXOH01000051">
    <property type="protein sequence ID" value="PSF30993.1"/>
    <property type="molecule type" value="Genomic_DNA"/>
</dbReference>
<feature type="compositionally biased region" description="Polar residues" evidence="4">
    <location>
        <begin position="434"/>
        <end position="481"/>
    </location>
</feature>